<feature type="compositionally biased region" description="Gly residues" evidence="1">
    <location>
        <begin position="77"/>
        <end position="91"/>
    </location>
</feature>
<feature type="region of interest" description="Disordered" evidence="1">
    <location>
        <begin position="1"/>
        <end position="28"/>
    </location>
</feature>
<protein>
    <submittedName>
        <fullName evidence="2">Uncharacterized protein</fullName>
    </submittedName>
</protein>
<dbReference type="AlphaFoldDB" id="A0A644WGH2"/>
<sequence>MGVVTRHLEHEAFPGREDASFDGRSPAVGNVERNRQSALLGLENQGFAEDLPRKTSHGGKGRRVGQVGGIEPRQGGPPVGGGNLPRTGGIGVRPHGGRYRPNDPGVSSGIRVGMLPLRGHRDGIAAVAAARRRHPCGSPIQDLSEQQNQKNRRRNSQWCKTHRSLRHFVHSPG</sequence>
<reference evidence="2" key="1">
    <citation type="submission" date="2019-08" db="EMBL/GenBank/DDBJ databases">
        <authorList>
            <person name="Kucharzyk K."/>
            <person name="Murdoch R.W."/>
            <person name="Higgins S."/>
            <person name="Loffler F."/>
        </authorList>
    </citation>
    <scope>NUCLEOTIDE SEQUENCE</scope>
</reference>
<evidence type="ECO:0000256" key="1">
    <source>
        <dbReference type="SAM" id="MobiDB-lite"/>
    </source>
</evidence>
<comment type="caution">
    <text evidence="2">The sequence shown here is derived from an EMBL/GenBank/DDBJ whole genome shotgun (WGS) entry which is preliminary data.</text>
</comment>
<evidence type="ECO:0000313" key="2">
    <source>
        <dbReference type="EMBL" id="MPM02966.1"/>
    </source>
</evidence>
<gene>
    <name evidence="2" type="ORF">SDC9_49225</name>
</gene>
<accession>A0A644WGH2</accession>
<name>A0A644WGH2_9ZZZZ</name>
<feature type="region of interest" description="Disordered" evidence="1">
    <location>
        <begin position="136"/>
        <end position="158"/>
    </location>
</feature>
<feature type="compositionally biased region" description="Basic and acidic residues" evidence="1">
    <location>
        <begin position="1"/>
        <end position="21"/>
    </location>
</feature>
<organism evidence="2">
    <name type="scientific">bioreactor metagenome</name>
    <dbReference type="NCBI Taxonomy" id="1076179"/>
    <lineage>
        <taxon>unclassified sequences</taxon>
        <taxon>metagenomes</taxon>
        <taxon>ecological metagenomes</taxon>
    </lineage>
</organism>
<feature type="compositionally biased region" description="Basic residues" evidence="1">
    <location>
        <begin position="54"/>
        <end position="63"/>
    </location>
</feature>
<dbReference type="EMBL" id="VSSQ01000912">
    <property type="protein sequence ID" value="MPM02966.1"/>
    <property type="molecule type" value="Genomic_DNA"/>
</dbReference>
<proteinExistence type="predicted"/>
<feature type="region of interest" description="Disordered" evidence="1">
    <location>
        <begin position="42"/>
        <end position="107"/>
    </location>
</feature>